<protein>
    <submittedName>
        <fullName evidence="7">1-aminocyclopropane-1-carboxylate synthase 7</fullName>
    </submittedName>
</protein>
<evidence type="ECO:0000313" key="7">
    <source>
        <dbReference type="EMBL" id="KAF2122846.1"/>
    </source>
</evidence>
<accession>A0A6A5ZU99</accession>
<organism evidence="7 8">
    <name type="scientific">Lophiotrema nucula</name>
    <dbReference type="NCBI Taxonomy" id="690887"/>
    <lineage>
        <taxon>Eukaryota</taxon>
        <taxon>Fungi</taxon>
        <taxon>Dikarya</taxon>
        <taxon>Ascomycota</taxon>
        <taxon>Pezizomycotina</taxon>
        <taxon>Dothideomycetes</taxon>
        <taxon>Pleosporomycetidae</taxon>
        <taxon>Pleosporales</taxon>
        <taxon>Lophiotremataceae</taxon>
        <taxon>Lophiotrema</taxon>
    </lineage>
</organism>
<dbReference type="Pfam" id="PF00155">
    <property type="entry name" value="Aminotran_1_2"/>
    <property type="match status" value="1"/>
</dbReference>
<proteinExistence type="inferred from homology"/>
<keyword evidence="4" id="KW-0808">Transferase</keyword>
<dbReference type="SUPFAM" id="SSF53383">
    <property type="entry name" value="PLP-dependent transferases"/>
    <property type="match status" value="1"/>
</dbReference>
<evidence type="ECO:0000256" key="2">
    <source>
        <dbReference type="ARBA" id="ARBA00007441"/>
    </source>
</evidence>
<evidence type="ECO:0000259" key="6">
    <source>
        <dbReference type="Pfam" id="PF00155"/>
    </source>
</evidence>
<comment type="similarity">
    <text evidence="2">Belongs to the class-I pyridoxal-phosphate-dependent aminotransferase family.</text>
</comment>
<dbReference type="AlphaFoldDB" id="A0A6A5ZU99"/>
<dbReference type="GO" id="GO:0030170">
    <property type="term" value="F:pyridoxal phosphate binding"/>
    <property type="evidence" value="ECO:0007669"/>
    <property type="project" value="InterPro"/>
</dbReference>
<dbReference type="InterPro" id="IPR015422">
    <property type="entry name" value="PyrdxlP-dep_Trfase_small"/>
</dbReference>
<keyword evidence="3" id="KW-0032">Aminotransferase</keyword>
<comment type="cofactor">
    <cofactor evidence="1">
        <name>pyridoxal 5'-phosphate</name>
        <dbReference type="ChEBI" id="CHEBI:597326"/>
    </cofactor>
</comment>
<reference evidence="7" key="1">
    <citation type="journal article" date="2020" name="Stud. Mycol.">
        <title>101 Dothideomycetes genomes: a test case for predicting lifestyles and emergence of pathogens.</title>
        <authorList>
            <person name="Haridas S."/>
            <person name="Albert R."/>
            <person name="Binder M."/>
            <person name="Bloem J."/>
            <person name="Labutti K."/>
            <person name="Salamov A."/>
            <person name="Andreopoulos B."/>
            <person name="Baker S."/>
            <person name="Barry K."/>
            <person name="Bills G."/>
            <person name="Bluhm B."/>
            <person name="Cannon C."/>
            <person name="Castanera R."/>
            <person name="Culley D."/>
            <person name="Daum C."/>
            <person name="Ezra D."/>
            <person name="Gonzalez J."/>
            <person name="Henrissat B."/>
            <person name="Kuo A."/>
            <person name="Liang C."/>
            <person name="Lipzen A."/>
            <person name="Lutzoni F."/>
            <person name="Magnuson J."/>
            <person name="Mondo S."/>
            <person name="Nolan M."/>
            <person name="Ohm R."/>
            <person name="Pangilinan J."/>
            <person name="Park H.-J."/>
            <person name="Ramirez L."/>
            <person name="Alfaro M."/>
            <person name="Sun H."/>
            <person name="Tritt A."/>
            <person name="Yoshinaga Y."/>
            <person name="Zwiers L.-H."/>
            <person name="Turgeon B."/>
            <person name="Goodwin S."/>
            <person name="Spatafora J."/>
            <person name="Crous P."/>
            <person name="Grigoriev I."/>
        </authorList>
    </citation>
    <scope>NUCLEOTIDE SEQUENCE</scope>
    <source>
        <strain evidence="7">CBS 627.86</strain>
    </source>
</reference>
<evidence type="ECO:0000256" key="1">
    <source>
        <dbReference type="ARBA" id="ARBA00001933"/>
    </source>
</evidence>
<evidence type="ECO:0000256" key="3">
    <source>
        <dbReference type="ARBA" id="ARBA00022576"/>
    </source>
</evidence>
<dbReference type="GO" id="GO:0006520">
    <property type="term" value="P:amino acid metabolic process"/>
    <property type="evidence" value="ECO:0007669"/>
    <property type="project" value="TreeGrafter"/>
</dbReference>
<dbReference type="InterPro" id="IPR015424">
    <property type="entry name" value="PyrdxlP-dep_Trfase"/>
</dbReference>
<dbReference type="InterPro" id="IPR050478">
    <property type="entry name" value="Ethylene_sulfur-biosynth"/>
</dbReference>
<evidence type="ECO:0000256" key="5">
    <source>
        <dbReference type="ARBA" id="ARBA00022898"/>
    </source>
</evidence>
<gene>
    <name evidence="7" type="ORF">BDV96DRAFT_536019</name>
</gene>
<evidence type="ECO:0000256" key="4">
    <source>
        <dbReference type="ARBA" id="ARBA00022679"/>
    </source>
</evidence>
<dbReference type="Gene3D" id="3.40.640.10">
    <property type="entry name" value="Type I PLP-dependent aspartate aminotransferase-like (Major domain)"/>
    <property type="match status" value="1"/>
</dbReference>
<dbReference type="OrthoDB" id="7042322at2759"/>
<evidence type="ECO:0000313" key="8">
    <source>
        <dbReference type="Proteomes" id="UP000799770"/>
    </source>
</evidence>
<keyword evidence="8" id="KW-1185">Reference proteome</keyword>
<dbReference type="PRINTS" id="PR00753">
    <property type="entry name" value="ACCSYNTHASE"/>
</dbReference>
<dbReference type="PANTHER" id="PTHR43795">
    <property type="entry name" value="BIFUNCTIONAL ASPARTATE AMINOTRANSFERASE AND GLUTAMATE/ASPARTATE-PREPHENATE AMINOTRANSFERASE-RELATED"/>
    <property type="match status" value="1"/>
</dbReference>
<dbReference type="GO" id="GO:0008483">
    <property type="term" value="F:transaminase activity"/>
    <property type="evidence" value="ECO:0007669"/>
    <property type="project" value="UniProtKB-KW"/>
</dbReference>
<dbReference type="CDD" id="cd00609">
    <property type="entry name" value="AAT_like"/>
    <property type="match status" value="1"/>
</dbReference>
<dbReference type="PANTHER" id="PTHR43795:SF32">
    <property type="entry name" value="AMINOTRANSFERASE GLII-RELATED"/>
    <property type="match status" value="1"/>
</dbReference>
<sequence>MTARAGKGLSSRGRSNVDAIMPKIKGAIEERKAKKSSKIDLSTAENWLIRSELIDACKAAINQALTSQNFSYPRGFSGDPDLLDALANFFNDYFRPFRPVLPDHLMAAPGASTCIDSLLYNICDAGDGVLMPGPYWNGFDFGMRVRSSVTPVLVPLPSFHSNFNSDELLKALQIAMENATCPVKALMITNPHNPLALCYARSVIEDCLRFCREKNLHFISDEVYALSTFKNPDIRDPVPFSSVLSLDLEKVGADPSRVHMVWSLSKDFGQSGFRVGCAVTQANEELAIGLALAAMNQVSSLSAIFATTLLTSPGLPDLVRINSERLSLSYEILTGFFKKQHIVYIPCNAGLYVFAKLAANAKTYEDEASMAWSLKDAGVLVSPGQAYHGPDGEFGWMRVGFAVEVADLKEAIERMERVVELSNEP</sequence>
<feature type="domain" description="Aminotransferase class I/classII large" evidence="6">
    <location>
        <begin position="38"/>
        <end position="414"/>
    </location>
</feature>
<dbReference type="InterPro" id="IPR004839">
    <property type="entry name" value="Aminotransferase_I/II_large"/>
</dbReference>
<name>A0A6A5ZU99_9PLEO</name>
<dbReference type="InterPro" id="IPR015421">
    <property type="entry name" value="PyrdxlP-dep_Trfase_major"/>
</dbReference>
<dbReference type="Gene3D" id="3.90.1150.10">
    <property type="entry name" value="Aspartate Aminotransferase, domain 1"/>
    <property type="match status" value="1"/>
</dbReference>
<dbReference type="EMBL" id="ML977310">
    <property type="protein sequence ID" value="KAF2122846.1"/>
    <property type="molecule type" value="Genomic_DNA"/>
</dbReference>
<keyword evidence="5" id="KW-0663">Pyridoxal phosphate</keyword>
<dbReference type="Proteomes" id="UP000799770">
    <property type="component" value="Unassembled WGS sequence"/>
</dbReference>